<feature type="domain" description="SAM" evidence="2">
    <location>
        <begin position="311"/>
        <end position="376"/>
    </location>
</feature>
<dbReference type="SMART" id="SM00743">
    <property type="entry name" value="Agenet"/>
    <property type="match status" value="20"/>
</dbReference>
<dbReference type="PANTHER" id="PTHR34157:SF2">
    <property type="entry name" value="TUZIN"/>
    <property type="match status" value="1"/>
</dbReference>
<feature type="region of interest" description="Disordered" evidence="1">
    <location>
        <begin position="1445"/>
        <end position="1498"/>
    </location>
</feature>
<dbReference type="Gene3D" id="2.30.30.140">
    <property type="match status" value="20"/>
</dbReference>
<proteinExistence type="predicted"/>
<feature type="compositionally biased region" description="Basic residues" evidence="1">
    <location>
        <begin position="999"/>
        <end position="1008"/>
    </location>
</feature>
<dbReference type="Gene3D" id="3.40.140.10">
    <property type="entry name" value="Cytidine Deaminase, domain 2"/>
    <property type="match status" value="1"/>
</dbReference>
<dbReference type="SMART" id="SM00333">
    <property type="entry name" value="TUDOR"/>
    <property type="match status" value="20"/>
</dbReference>
<comment type="caution">
    <text evidence="5">The sequence shown here is derived from an EMBL/GenBank/DDBJ whole genome shotgun (WGS) entry which is preliminary data.</text>
</comment>
<dbReference type="GO" id="GO:0003824">
    <property type="term" value="F:catalytic activity"/>
    <property type="evidence" value="ECO:0007669"/>
    <property type="project" value="InterPro"/>
</dbReference>
<feature type="compositionally biased region" description="Low complexity" evidence="1">
    <location>
        <begin position="755"/>
        <end position="808"/>
    </location>
</feature>
<feature type="compositionally biased region" description="Basic and acidic residues" evidence="1">
    <location>
        <begin position="1841"/>
        <end position="1857"/>
    </location>
</feature>
<dbReference type="EMBL" id="BEYU01000052">
    <property type="protein sequence ID" value="GBG28986.1"/>
    <property type="molecule type" value="Genomic_DNA"/>
</dbReference>
<feature type="region of interest" description="Disordered" evidence="1">
    <location>
        <begin position="2216"/>
        <end position="2276"/>
    </location>
</feature>
<gene>
    <name evidence="5" type="ORF">FCC1311_052072</name>
</gene>
<dbReference type="SUPFAM" id="SSF53927">
    <property type="entry name" value="Cytidine deaminase-like"/>
    <property type="match status" value="1"/>
</dbReference>
<dbReference type="Proteomes" id="UP000241890">
    <property type="component" value="Unassembled WGS sequence"/>
</dbReference>
<feature type="region of interest" description="Disordered" evidence="1">
    <location>
        <begin position="1290"/>
        <end position="1346"/>
    </location>
</feature>
<feature type="region of interest" description="Disordered" evidence="1">
    <location>
        <begin position="1829"/>
        <end position="1881"/>
    </location>
</feature>
<dbReference type="InterPro" id="IPR014002">
    <property type="entry name" value="Agenet_dom_plant"/>
</dbReference>
<dbReference type="PANTHER" id="PTHR34157">
    <property type="entry name" value="TUZIN"/>
    <property type="match status" value="1"/>
</dbReference>
<feature type="compositionally biased region" description="Basic residues" evidence="1">
    <location>
        <begin position="1465"/>
        <end position="1478"/>
    </location>
</feature>
<feature type="compositionally biased region" description="Basic residues" evidence="1">
    <location>
        <begin position="267"/>
        <end position="280"/>
    </location>
</feature>
<feature type="compositionally biased region" description="Basic and acidic residues" evidence="1">
    <location>
        <begin position="1088"/>
        <end position="1097"/>
    </location>
</feature>
<feature type="region of interest" description="Disordered" evidence="1">
    <location>
        <begin position="997"/>
        <end position="1043"/>
    </location>
</feature>
<feature type="compositionally biased region" description="Low complexity" evidence="1">
    <location>
        <begin position="737"/>
        <end position="748"/>
    </location>
</feature>
<dbReference type="GO" id="GO:0005509">
    <property type="term" value="F:calcium ion binding"/>
    <property type="evidence" value="ECO:0007669"/>
    <property type="project" value="InterPro"/>
</dbReference>
<feature type="compositionally biased region" description="Gly residues" evidence="1">
    <location>
        <begin position="1622"/>
        <end position="1633"/>
    </location>
</feature>
<name>A0A2R5GDF6_9STRA</name>
<feature type="domain" description="CMP/dCMP-type deaminase" evidence="4">
    <location>
        <begin position="119"/>
        <end position="249"/>
    </location>
</feature>
<feature type="compositionally biased region" description="Basic and acidic residues" evidence="1">
    <location>
        <begin position="2109"/>
        <end position="2121"/>
    </location>
</feature>
<protein>
    <submittedName>
        <fullName evidence="5">Cytidine deaminase</fullName>
    </submittedName>
</protein>
<feature type="compositionally biased region" description="Basic and acidic residues" evidence="1">
    <location>
        <begin position="1024"/>
        <end position="1043"/>
    </location>
</feature>
<dbReference type="PROSITE" id="PS50105">
    <property type="entry name" value="SAM_DOMAIN"/>
    <property type="match status" value="1"/>
</dbReference>
<feature type="domain" description="EF-hand" evidence="3">
    <location>
        <begin position="589"/>
        <end position="624"/>
    </location>
</feature>
<reference evidence="5 6" key="1">
    <citation type="submission" date="2017-12" db="EMBL/GenBank/DDBJ databases">
        <title>Sequencing, de novo assembly and annotation of complete genome of a new Thraustochytrid species, strain FCC1311.</title>
        <authorList>
            <person name="Sedici K."/>
            <person name="Godart F."/>
            <person name="Aiese Cigliano R."/>
            <person name="Sanseverino W."/>
            <person name="Barakat M."/>
            <person name="Ortet P."/>
            <person name="Marechal E."/>
            <person name="Cagnac O."/>
            <person name="Amato A."/>
        </authorList>
    </citation>
    <scope>NUCLEOTIDE SEQUENCE [LARGE SCALE GENOMIC DNA]</scope>
</reference>
<feature type="compositionally biased region" description="Basic and acidic residues" evidence="1">
    <location>
        <begin position="1181"/>
        <end position="1191"/>
    </location>
</feature>
<dbReference type="Pfam" id="PF00536">
    <property type="entry name" value="SAM_1"/>
    <property type="match status" value="1"/>
</dbReference>
<dbReference type="CDD" id="cd04508">
    <property type="entry name" value="Tudor_SF"/>
    <property type="match status" value="19"/>
</dbReference>
<feature type="region of interest" description="Disordered" evidence="1">
    <location>
        <begin position="705"/>
        <end position="836"/>
    </location>
</feature>
<feature type="compositionally biased region" description="Gly residues" evidence="1">
    <location>
        <begin position="2077"/>
        <end position="2097"/>
    </location>
</feature>
<dbReference type="CDD" id="cd01283">
    <property type="entry name" value="cytidine_deaminase"/>
    <property type="match status" value="1"/>
</dbReference>
<dbReference type="Gene3D" id="1.10.238.10">
    <property type="entry name" value="EF-hand"/>
    <property type="match status" value="1"/>
</dbReference>
<feature type="compositionally biased region" description="Low complexity" evidence="1">
    <location>
        <begin position="940"/>
        <end position="949"/>
    </location>
</feature>
<evidence type="ECO:0000259" key="4">
    <source>
        <dbReference type="PROSITE" id="PS51747"/>
    </source>
</evidence>
<keyword evidence="6" id="KW-1185">Reference proteome</keyword>
<sequence>MKDVEMLEAEAMRVLQRIRAIPKTPIPAGKKSKNRTMTNDFRRNSLENGSYVEEAREEGSSALARVKMGLDAEQAIAVRAYVDRTSDTVIPGASSPPALREEHVARLRELKNWAQGRNEQLDDLIDIAVNACKNGVAPLTGVRYGAALLTRGGFVYSGCNIESNETTLSTSAEKMAILKAISAGENEFECMVLTWDQTENPRFPMPSGASRQYLAEFGDFEVVLVRADPARTRKELTTAELLPQMPSARATQGDGHSLGSPGMIRGPRGRSPHSSPRRSALRITEKLRSPGPAHVRKVSVPDIHATPVRDWAVRHVLTWLDQECDLPSYKYNFQEASVNGSMLLQLAPQDMQELLGVHHPLHLSKLQKGLQELRRREVMESGVEENDMAGVVDALRENEIVLVARLKEAFDQADTQGHRLCGVEQLHGALAALGFEIPKVELQAWVNSFGQGAPGLSFAQFVQAFFASTRASSSELGLCVTSPRRSTPGEDKNDRLLLREDGHVRCRENRAYSSWVEEQRAQSAQRVLGGGTVGSDAADTKLQRGRNHELALWLKGEDGAETSNRVKSFMRLRKRPALALNISQEVGTEDFARLKRIFDRADRDHVGEITRHEAARALSHTGMRVSAVEVGQYLRLQGLDSATPLDLFEFARAFAYFVKQRDIALASETLENPTLETVGSRNTVEISSSNKRWPVAYDPTGFLLKARKHRKHHKHRKTSKRRGRSPRSKRRARRSRSWSSSSGSSSSESSEDSSSDSASDSSESETGSSESDSGSSGQSSGSDSSRTSTSASESDSDSASTSSSASSSRSHRRRRKESRSRHGKKSKTEKRKPVVMGRHVVRKVERAFEKHQKSGSRGQLAMNNVLMAFKSIPRSGRSKPLPSADELRTYFRKEDIYYYVTRKQFVRAYARLCYDVVDEDYEVKSTSRSSSARRRRDGSGSDNASGSDAETWRKGDIVEARARGSSSWRRGELTRVNADRTVNILYDDGDTERSVRPSLLRRYKRRGRRPDVPELSSGSDSDGEDRGRKRSRDEDGNVRRGDRVEARFKGGSKWYKGRVTRVGAGGRAFDIDYDDGDKERSVPASRVRRLDSGSSRDQDDDALAEGDRVEARFKGGSKWYKGKIVRVNADGSYNIDYDDGDQERRVAASKVRKLGGSNGGGRRSSSRRGGRDDIDTEDDGGGTHREGDRVEARFKGGSKWYKGKITRVNADGTFNIDYDDGDKERRVASSKVRKLGGGGGGRGSPRRGGRDEFDTEDDAGSGLREGDRVEARFKGGSKWYKGKITRVNADGSYNIDYDDGDQERRVASSKVRKLGGGAGRGSPRRGGRDEFDTEDDAGGALREGDRVEARYKGGSKWYKGKISRVNADGSYNIDYDDGDKERRVAASKVRKVGGGSRGSPRRGTRDEFDTEDDAGGSFREGDRVEARYKGGSKWYKGKITRVNADGSYNIDYDDGDQERRVIPSKVRKLGGGRGSPRRGGRDEFDTEDDAGGALREGDRVEARYKGGSKYYKGKISRVNADGSYNIDYDDGDKERRVASSKVRKLGGGGRSSPRRGGRGDIDTEDDAGGILREGDRVEARYKGGAKWYKGKITRVNADGSYNIDYDDGDQERRVASSKVRKLGGGAGRGGSPRRGGRDEFDTEDDAGGVLREGDRVEARYKGGSKYYKGKISRINADGSYNIDYDDGDQERRIAPSKVRKLGGSPRRGGRPSSDTEDDAGGVLREGDRVEARYKGGSKYYKGKISRVNADGSYNIDYDDGDQERRVAASKVRKLGGGGARAGSPRRGGRDELDTEDDAGGALREGDRVEARYKGGFKWYKGRISRVNADGSYNIDYDDGDQERRIAPSKVRKLEGNKPGRGGRPSSDTEDDAGGVLREGDRVEARYKGGSKYYKGKISRVNADGSYNIDYDDGDQERRVIPSKVRKLGGGGRGSPRRGGRDEIDTEDDAGGVLREGDRVEARYKGGSKYYKGKITRVNADGSYNIDYDDGDQERRIAPSKVRKLGGSPRRGGRDEFDTEDDASGALREGDRVEARYKGGSKYYKGKISRVNADGSYNIDYDDGDQERRVIPSKVRKLGGGGGGGGGRGSPRRGGGGRPSSDTEGDDAGDVLREGDRVEARYKGGSKYYKGQISRVNADGSYNIDYDDGDKERRVIPSKVRKLGGGGVRGGPRRGGRDDVDTEDDAGGALRQGDRVEARYKGGSKYYKGKISRVNADGSYNIDYDDGDQERRVIPSKVRKLGGDGGSGDFGRGSPRRGARPSSDTEDDAGGVLREGDRVEARYKGGSKYYKGKISRVNADGSYNIDYDDGDQERRVASSKVRKLGGSPRHTGRPSSDTDDDFGAKFREGDRVEAQFKGGAKYYKGIITRVNADGSCNIDYDDGDQERRVAPSKVRKLGDSGSSSRQSVRPSSANMEESSNLRVGDRVEARFRGQDQWYPGSISCVNRNGTYDIAYDDGDADQSLSQIFERLYELEMGAFVPRRMVALTVY</sequence>
<feature type="compositionally biased region" description="Basic residues" evidence="1">
    <location>
        <begin position="705"/>
        <end position="736"/>
    </location>
</feature>
<feature type="region of interest" description="Disordered" evidence="1">
    <location>
        <begin position="1368"/>
        <end position="1422"/>
    </location>
</feature>
<feature type="region of interest" description="Disordered" evidence="1">
    <location>
        <begin position="1521"/>
        <end position="1574"/>
    </location>
</feature>
<feature type="region of interest" description="Disordered" evidence="1">
    <location>
        <begin position="2053"/>
        <end position="2195"/>
    </location>
</feature>
<feature type="region of interest" description="Disordered" evidence="1">
    <location>
        <begin position="244"/>
        <end position="282"/>
    </location>
</feature>
<feature type="region of interest" description="Disordered" evidence="1">
    <location>
        <begin position="924"/>
        <end position="952"/>
    </location>
</feature>
<dbReference type="Gene3D" id="1.10.150.50">
    <property type="entry name" value="Transcription Factor, Ets-1"/>
    <property type="match status" value="1"/>
</dbReference>
<feature type="region of interest" description="Disordered" evidence="1">
    <location>
        <begin position="2379"/>
        <end position="2420"/>
    </location>
</feature>
<feature type="region of interest" description="Disordered" evidence="1">
    <location>
        <begin position="1769"/>
        <end position="1805"/>
    </location>
</feature>
<feature type="region of interest" description="Disordered" evidence="1">
    <location>
        <begin position="1980"/>
        <end position="2031"/>
    </location>
</feature>
<feature type="compositionally biased region" description="Basic residues" evidence="1">
    <location>
        <begin position="809"/>
        <end position="830"/>
    </location>
</feature>
<dbReference type="InterPro" id="IPR002125">
    <property type="entry name" value="CMP_dCMP_dom"/>
</dbReference>
<feature type="region of interest" description="Disordered" evidence="1">
    <location>
        <begin position="1066"/>
        <end position="1107"/>
    </location>
</feature>
<feature type="region of interest" description="Disordered" evidence="1">
    <location>
        <begin position="1903"/>
        <end position="1953"/>
    </location>
</feature>
<evidence type="ECO:0000259" key="2">
    <source>
        <dbReference type="PROSITE" id="PS50105"/>
    </source>
</evidence>
<accession>A0A2R5GDF6</accession>
<dbReference type="PROSITE" id="PS50222">
    <property type="entry name" value="EF_HAND_2"/>
    <property type="match status" value="1"/>
</dbReference>
<feature type="region of interest" description="Disordered" evidence="1">
    <location>
        <begin position="1677"/>
        <end position="1728"/>
    </location>
</feature>
<dbReference type="InParanoid" id="A0A2R5GDF6"/>
<dbReference type="InterPro" id="IPR011992">
    <property type="entry name" value="EF-hand-dom_pair"/>
</dbReference>
<feature type="compositionally biased region" description="Low complexity" evidence="1">
    <location>
        <begin position="2399"/>
        <end position="2411"/>
    </location>
</feature>
<dbReference type="SUPFAM" id="SSF47769">
    <property type="entry name" value="SAM/Pointed domain"/>
    <property type="match status" value="1"/>
</dbReference>
<dbReference type="InterPro" id="IPR002048">
    <property type="entry name" value="EF_hand_dom"/>
</dbReference>
<dbReference type="SUPFAM" id="SSF47473">
    <property type="entry name" value="EF-hand"/>
    <property type="match status" value="1"/>
</dbReference>
<feature type="region of interest" description="Disordered" evidence="1">
    <location>
        <begin position="2299"/>
        <end position="2344"/>
    </location>
</feature>
<evidence type="ECO:0000313" key="6">
    <source>
        <dbReference type="Proteomes" id="UP000241890"/>
    </source>
</evidence>
<dbReference type="OrthoDB" id="76557at2759"/>
<dbReference type="PROSITE" id="PS51747">
    <property type="entry name" value="CYT_DCMP_DEAMINASES_2"/>
    <property type="match status" value="1"/>
</dbReference>
<dbReference type="SMART" id="SM00454">
    <property type="entry name" value="SAM"/>
    <property type="match status" value="1"/>
</dbReference>
<feature type="region of interest" description="Disordered" evidence="1">
    <location>
        <begin position="1212"/>
        <end position="1268"/>
    </location>
</feature>
<evidence type="ECO:0000256" key="1">
    <source>
        <dbReference type="SAM" id="MobiDB-lite"/>
    </source>
</evidence>
<dbReference type="InterPro" id="IPR001660">
    <property type="entry name" value="SAM"/>
</dbReference>
<dbReference type="InterPro" id="IPR002999">
    <property type="entry name" value="Tudor"/>
</dbReference>
<feature type="region of interest" description="Disordered" evidence="1">
    <location>
        <begin position="1598"/>
        <end position="1653"/>
    </location>
</feature>
<organism evidence="5 6">
    <name type="scientific">Hondaea fermentalgiana</name>
    <dbReference type="NCBI Taxonomy" id="2315210"/>
    <lineage>
        <taxon>Eukaryota</taxon>
        <taxon>Sar</taxon>
        <taxon>Stramenopiles</taxon>
        <taxon>Bigyra</taxon>
        <taxon>Labyrinthulomycetes</taxon>
        <taxon>Thraustochytrida</taxon>
        <taxon>Thraustochytriidae</taxon>
        <taxon>Hondaea</taxon>
    </lineage>
</organism>
<evidence type="ECO:0000313" key="5">
    <source>
        <dbReference type="EMBL" id="GBG28986.1"/>
    </source>
</evidence>
<feature type="region of interest" description="Disordered" evidence="1">
    <location>
        <begin position="1148"/>
        <end position="1191"/>
    </location>
</feature>
<evidence type="ECO:0000259" key="3">
    <source>
        <dbReference type="PROSITE" id="PS50222"/>
    </source>
</evidence>
<dbReference type="InterPro" id="IPR016193">
    <property type="entry name" value="Cytidine_deaminase-like"/>
</dbReference>
<dbReference type="InterPro" id="IPR013761">
    <property type="entry name" value="SAM/pointed_sf"/>
</dbReference>